<evidence type="ECO:0000313" key="3">
    <source>
        <dbReference type="Proteomes" id="UP000305417"/>
    </source>
</evidence>
<dbReference type="Pfam" id="PF18909">
    <property type="entry name" value="dGTP_diPhyd_N"/>
    <property type="match status" value="1"/>
</dbReference>
<comment type="caution">
    <text evidence="2">The sequence shown here is derived from an EMBL/GenBank/DDBJ whole genome shotgun (WGS) entry which is preliminary data.</text>
</comment>
<proteinExistence type="predicted"/>
<reference evidence="2 3" key="1">
    <citation type="submission" date="2019-05" db="EMBL/GenBank/DDBJ databases">
        <title>Arcobacter cibarius and Arcobacter thereius providing challenges in identification an antibiotic susceptibility and Quinolone resistance.</title>
        <authorList>
            <person name="Busch A."/>
            <person name="Hanel I."/>
            <person name="Hotzel H."/>
            <person name="Tomaso H."/>
        </authorList>
    </citation>
    <scope>NUCLEOTIDE SEQUENCE [LARGE SCALE GENOMIC DNA]</scope>
    <source>
        <strain evidence="2 3">16CS0831-2</strain>
    </source>
</reference>
<gene>
    <name evidence="2" type="ORF">FE247_05110</name>
</gene>
<evidence type="ECO:0000259" key="1">
    <source>
        <dbReference type="Pfam" id="PF18909"/>
    </source>
</evidence>
<organism evidence="2 3">
    <name type="scientific">Aliarcobacter cibarius</name>
    <dbReference type="NCBI Taxonomy" id="255507"/>
    <lineage>
        <taxon>Bacteria</taxon>
        <taxon>Pseudomonadati</taxon>
        <taxon>Campylobacterota</taxon>
        <taxon>Epsilonproteobacteria</taxon>
        <taxon>Campylobacterales</taxon>
        <taxon>Arcobacteraceae</taxon>
        <taxon>Aliarcobacter</taxon>
    </lineage>
</organism>
<keyword evidence="3" id="KW-1185">Reference proteome</keyword>
<evidence type="ECO:0000313" key="2">
    <source>
        <dbReference type="EMBL" id="TLS99911.1"/>
    </source>
</evidence>
<name>A0ABY2V7E1_9BACT</name>
<dbReference type="EMBL" id="VBUC01000009">
    <property type="protein sequence ID" value="TLS99911.1"/>
    <property type="molecule type" value="Genomic_DNA"/>
</dbReference>
<protein>
    <recommendedName>
        <fullName evidence="1">dATP/dGTP diphosphohydrolase N-terminal domain-containing protein</fullName>
    </recommendedName>
</protein>
<sequence>MNNNIFIKSDTNKLSPTLIDVEWYEDTCKVLTFGATKYSKDNWKKCEDINRYIDALERHLLEVKKGNYIDSESGCSHLAHISCNAMFLHYFTRESKQGK</sequence>
<dbReference type="RefSeq" id="WP_138108665.1">
    <property type="nucleotide sequence ID" value="NZ_VBUC01000009.1"/>
</dbReference>
<dbReference type="InterPro" id="IPR044038">
    <property type="entry name" value="dATP/dGTP_diPOhydrolase_N"/>
</dbReference>
<feature type="domain" description="dATP/dGTP diphosphohydrolase N-terminal" evidence="1">
    <location>
        <begin position="8"/>
        <end position="96"/>
    </location>
</feature>
<dbReference type="Proteomes" id="UP000305417">
    <property type="component" value="Unassembled WGS sequence"/>
</dbReference>
<accession>A0ABY2V7E1</accession>